<evidence type="ECO:0000313" key="3">
    <source>
        <dbReference type="EMBL" id="TXN32838.1"/>
    </source>
</evidence>
<dbReference type="InterPro" id="IPR019999">
    <property type="entry name" value="Anth_synth_I-like"/>
</dbReference>
<reference evidence="3 4" key="1">
    <citation type="submission" date="2019-08" db="EMBL/GenBank/DDBJ databases">
        <title>Bacterial whole genome sequence for Glaciihabitans sp. CHu50b-6-2.</title>
        <authorList>
            <person name="Jin L."/>
        </authorList>
    </citation>
    <scope>NUCLEOTIDE SEQUENCE [LARGE SCALE GENOMIC DNA]</scope>
    <source>
        <strain evidence="3 4">CHu50b-6-2</strain>
    </source>
</reference>
<feature type="domain" description="Chorismate-utilising enzyme C-terminal" evidence="1">
    <location>
        <begin position="191"/>
        <end position="445"/>
    </location>
</feature>
<evidence type="ECO:0000313" key="4">
    <source>
        <dbReference type="Proteomes" id="UP000321379"/>
    </source>
</evidence>
<sequence>MRQRLIEAPVRGWTDPADAFASLLGDSERAVWLDSGVHAVAGMSYLAAGSRLVTASVPAGTITVDGIPEQGTILDFLRRELPTRAVGGAGFRLGWVGWLGYELRSQTMGTPITHESAVPDASLLFVDRAIAFDHHSRTMRVIALGDDWLGELGEWRRTVSRRLATSATRGSTVAETAPPVSAPRVIWAYEDDEYLAMIRECQASIAAGDAYQLCLTTQAVVEARPDPLATYLALRRSSPTHHGALYIADGIALLSASPELFLSVSPDGIVESRPIKGTRARGATAGEDAALATELEQSDKERAENLMIVDLMRNDIARVSEVGSVSVPSLIALESYAHVHQLVSTVRGRLAAGRTGIDAVEACFPAGSMTGAPKLSAVTILERLENRARGVYSGAFGYFGLDGRIDLAMVIRSILIDRDRSTVGAGGGITALSVPEDELDEVRLKAAALLAVLGAPGHPPAPSEIHAI</sequence>
<protein>
    <submittedName>
        <fullName evidence="3">Anthranilate synthase component I family protein</fullName>
    </submittedName>
</protein>
<proteinExistence type="predicted"/>
<dbReference type="PANTHER" id="PTHR11236:SF18">
    <property type="entry name" value="AMINODEOXYCHORISMATE SYNTHASE"/>
    <property type="match status" value="1"/>
</dbReference>
<dbReference type="GO" id="GO:0046820">
    <property type="term" value="F:4-amino-4-deoxychorismate synthase activity"/>
    <property type="evidence" value="ECO:0007669"/>
    <property type="project" value="TreeGrafter"/>
</dbReference>
<gene>
    <name evidence="3" type="ORF">FVP33_00265</name>
</gene>
<dbReference type="SUPFAM" id="SSF56322">
    <property type="entry name" value="ADC synthase"/>
    <property type="match status" value="1"/>
</dbReference>
<dbReference type="InterPro" id="IPR006805">
    <property type="entry name" value="Anth_synth_I_N"/>
</dbReference>
<dbReference type="Pfam" id="PF00425">
    <property type="entry name" value="Chorismate_bind"/>
    <property type="match status" value="1"/>
</dbReference>
<dbReference type="GO" id="GO:0008153">
    <property type="term" value="P:4-aminobenzoate biosynthetic process"/>
    <property type="evidence" value="ECO:0007669"/>
    <property type="project" value="TreeGrafter"/>
</dbReference>
<comment type="caution">
    <text evidence="3">The sequence shown here is derived from an EMBL/GenBank/DDBJ whole genome shotgun (WGS) entry which is preliminary data.</text>
</comment>
<accession>A0A5C8UYY3</accession>
<evidence type="ECO:0000259" key="1">
    <source>
        <dbReference type="Pfam" id="PF00425"/>
    </source>
</evidence>
<dbReference type="InterPro" id="IPR005801">
    <property type="entry name" value="ADC_synthase"/>
</dbReference>
<keyword evidence="4" id="KW-1185">Reference proteome</keyword>
<evidence type="ECO:0000259" key="2">
    <source>
        <dbReference type="Pfam" id="PF04715"/>
    </source>
</evidence>
<dbReference type="PANTHER" id="PTHR11236">
    <property type="entry name" value="AMINOBENZOATE/ANTHRANILATE SYNTHASE"/>
    <property type="match status" value="1"/>
</dbReference>
<dbReference type="PRINTS" id="PR00095">
    <property type="entry name" value="ANTSNTHASEI"/>
</dbReference>
<dbReference type="GO" id="GO:0005737">
    <property type="term" value="C:cytoplasm"/>
    <property type="evidence" value="ECO:0007669"/>
    <property type="project" value="TreeGrafter"/>
</dbReference>
<organism evidence="3 4">
    <name type="scientific">Lacisediminihabitans profunda</name>
    <dbReference type="NCBI Taxonomy" id="2594790"/>
    <lineage>
        <taxon>Bacteria</taxon>
        <taxon>Bacillati</taxon>
        <taxon>Actinomycetota</taxon>
        <taxon>Actinomycetes</taxon>
        <taxon>Micrococcales</taxon>
        <taxon>Microbacteriaceae</taxon>
        <taxon>Lacisediminihabitans</taxon>
    </lineage>
</organism>
<dbReference type="EMBL" id="VRMG01000001">
    <property type="protein sequence ID" value="TXN32838.1"/>
    <property type="molecule type" value="Genomic_DNA"/>
</dbReference>
<dbReference type="Gene3D" id="3.60.120.10">
    <property type="entry name" value="Anthranilate synthase"/>
    <property type="match status" value="1"/>
</dbReference>
<dbReference type="Pfam" id="PF04715">
    <property type="entry name" value="Anth_synt_I_N"/>
    <property type="match status" value="1"/>
</dbReference>
<dbReference type="AlphaFoldDB" id="A0A5C8UYY3"/>
<dbReference type="GO" id="GO:0000162">
    <property type="term" value="P:L-tryptophan biosynthetic process"/>
    <property type="evidence" value="ECO:0007669"/>
    <property type="project" value="TreeGrafter"/>
</dbReference>
<dbReference type="RefSeq" id="WP_147781640.1">
    <property type="nucleotide sequence ID" value="NZ_VRMG01000001.1"/>
</dbReference>
<feature type="domain" description="Anthranilate synthase component I N-terminal" evidence="2">
    <location>
        <begin position="15"/>
        <end position="139"/>
    </location>
</feature>
<dbReference type="InterPro" id="IPR015890">
    <property type="entry name" value="Chorismate_C"/>
</dbReference>
<name>A0A5C8UYY3_9MICO</name>
<dbReference type="Proteomes" id="UP000321379">
    <property type="component" value="Unassembled WGS sequence"/>
</dbReference>